<dbReference type="Pfam" id="PF14534">
    <property type="entry name" value="DUF4440"/>
    <property type="match status" value="1"/>
</dbReference>
<dbReference type="EMBL" id="LAZR01004497">
    <property type="protein sequence ID" value="KKN08082.1"/>
    <property type="molecule type" value="Genomic_DNA"/>
</dbReference>
<evidence type="ECO:0000313" key="2">
    <source>
        <dbReference type="EMBL" id="KKN08082.1"/>
    </source>
</evidence>
<evidence type="ECO:0000259" key="1">
    <source>
        <dbReference type="Pfam" id="PF14534"/>
    </source>
</evidence>
<proteinExistence type="predicted"/>
<accession>A0A0F9N890</accession>
<feature type="domain" description="DUF4440" evidence="1">
    <location>
        <begin position="44"/>
        <end position="158"/>
    </location>
</feature>
<dbReference type="AlphaFoldDB" id="A0A0F9N890"/>
<dbReference type="InterPro" id="IPR011944">
    <property type="entry name" value="Steroid_delta5-4_isomerase"/>
</dbReference>
<gene>
    <name evidence="2" type="ORF">LCGC14_1060390</name>
</gene>
<dbReference type="Gene3D" id="3.10.450.50">
    <property type="match status" value="1"/>
</dbReference>
<organism evidence="2">
    <name type="scientific">marine sediment metagenome</name>
    <dbReference type="NCBI Taxonomy" id="412755"/>
    <lineage>
        <taxon>unclassified sequences</taxon>
        <taxon>metagenomes</taxon>
        <taxon>ecological metagenomes</taxon>
    </lineage>
</organism>
<reference evidence="2" key="1">
    <citation type="journal article" date="2015" name="Nature">
        <title>Complex archaea that bridge the gap between prokaryotes and eukaryotes.</title>
        <authorList>
            <person name="Spang A."/>
            <person name="Saw J.H."/>
            <person name="Jorgensen S.L."/>
            <person name="Zaremba-Niedzwiedzka K."/>
            <person name="Martijn J."/>
            <person name="Lind A.E."/>
            <person name="van Eijk R."/>
            <person name="Schleper C."/>
            <person name="Guy L."/>
            <person name="Ettema T.J."/>
        </authorList>
    </citation>
    <scope>NUCLEOTIDE SEQUENCE</scope>
</reference>
<dbReference type="InterPro" id="IPR032710">
    <property type="entry name" value="NTF2-like_dom_sf"/>
</dbReference>
<name>A0A0F9N890_9ZZZZ</name>
<dbReference type="NCBIfam" id="TIGR02246">
    <property type="entry name" value="SgcJ/EcaC family oxidoreductase"/>
    <property type="match status" value="1"/>
</dbReference>
<sequence length="177" mass="19649">MKKSIIQFITIIPLALLLCFAFCCQKQAKEAEPVVDVEADIAAIKEMLNQYAIGGNTGDFDLWISLWADDGVQMPPDTPVRIGKEQIREAMKPAFDQMTLDIIITSIEDAKVYGDLGLTRCNYTLDMTPKAGGETIHAMLDGKALTLYERQSDGSWKIVYDCFNSNVPPTKAPPEKE</sequence>
<comment type="caution">
    <text evidence="2">The sequence shown here is derived from an EMBL/GenBank/DDBJ whole genome shotgun (WGS) entry which is preliminary data.</text>
</comment>
<dbReference type="InterPro" id="IPR027843">
    <property type="entry name" value="DUF4440"/>
</dbReference>
<dbReference type="SUPFAM" id="SSF54427">
    <property type="entry name" value="NTF2-like"/>
    <property type="match status" value="1"/>
</dbReference>
<dbReference type="CDD" id="cd00531">
    <property type="entry name" value="NTF2_like"/>
    <property type="match status" value="1"/>
</dbReference>
<protein>
    <recommendedName>
        <fullName evidence="1">DUF4440 domain-containing protein</fullName>
    </recommendedName>
</protein>